<evidence type="ECO:0000313" key="11">
    <source>
        <dbReference type="EMBL" id="QGX95982.1"/>
    </source>
</evidence>
<dbReference type="PROSITE" id="PS51318">
    <property type="entry name" value="TAT"/>
    <property type="match status" value="1"/>
</dbReference>
<dbReference type="Gene3D" id="3.10.520.10">
    <property type="entry name" value="ApbE-like domains"/>
    <property type="match status" value="1"/>
</dbReference>
<dbReference type="PANTHER" id="PTHR30040">
    <property type="entry name" value="THIAMINE BIOSYNTHESIS LIPOPROTEIN APBE"/>
    <property type="match status" value="1"/>
</dbReference>
<keyword evidence="6" id="KW-0479">Metal-binding</keyword>
<dbReference type="Proteomes" id="UP000428325">
    <property type="component" value="Chromosome"/>
</dbReference>
<evidence type="ECO:0000256" key="5">
    <source>
        <dbReference type="ARBA" id="ARBA00022679"/>
    </source>
</evidence>
<dbReference type="SUPFAM" id="SSF143631">
    <property type="entry name" value="ApbE-like"/>
    <property type="match status" value="1"/>
</dbReference>
<dbReference type="AlphaFoldDB" id="A0A6B9F8Q3"/>
<keyword evidence="12" id="KW-1185">Reference proteome</keyword>
<dbReference type="EMBL" id="CP034345">
    <property type="protein sequence ID" value="QGX95982.1"/>
    <property type="molecule type" value="Genomic_DNA"/>
</dbReference>
<dbReference type="InterPro" id="IPR006311">
    <property type="entry name" value="TAT_signal"/>
</dbReference>
<dbReference type="RefSeq" id="WP_157690442.1">
    <property type="nucleotide sequence ID" value="NZ_CP034345.1"/>
</dbReference>
<keyword evidence="8" id="KW-0460">Magnesium</keyword>
<evidence type="ECO:0000256" key="2">
    <source>
        <dbReference type="ARBA" id="ARBA00011955"/>
    </source>
</evidence>
<proteinExistence type="predicted"/>
<evidence type="ECO:0000256" key="1">
    <source>
        <dbReference type="ARBA" id="ARBA00001946"/>
    </source>
</evidence>
<protein>
    <recommendedName>
        <fullName evidence="3">FAD:protein FMN transferase</fullName>
        <ecNumber evidence="2">2.7.1.180</ecNumber>
    </recommendedName>
    <alternativeName>
        <fullName evidence="9">Flavin transferase</fullName>
    </alternativeName>
</protein>
<comment type="cofactor">
    <cofactor evidence="1">
        <name>Mg(2+)</name>
        <dbReference type="ChEBI" id="CHEBI:18420"/>
    </cofactor>
</comment>
<sequence length="327" mass="34794">MRELDRRSFLTAAAGGVAGAGLLGRTLLVRGDLTEVRSTRLMMGTLVTVTAVTRAPDRAEIGVERAFAEMSRLESVFTRHDPDGEVARLNEAGVLADPSPALVSLLRQCRRVYDRTDGAFDPTVLPVVTAYESGRDAPTDARRRVGEATFDSVAVADAELRTPTPITLDGVAKGAVVDAGTAVLRDWVDAGLVEAGGDVRAFGGSGADSRWRVGVEDPRGDGTVSTLRLDRGGVATSGDYRIFYDEDRTNHHIVTPGTGRSPTADTSVTVVAPDATTADAYSTAAFVMDDDRASPLLDDREGVAALFLTRDGDRRRTDGWADRLADD</sequence>
<dbReference type="PIRSF" id="PIRSF006268">
    <property type="entry name" value="ApbE"/>
    <property type="match status" value="1"/>
</dbReference>
<keyword evidence="4" id="KW-0285">Flavoprotein</keyword>
<reference evidence="11 12" key="1">
    <citation type="submission" date="2018-12" db="EMBL/GenBank/DDBJ databases">
        <title>Complete genome sequence of Haloplanus rallus MBLA0036.</title>
        <authorList>
            <person name="Nam Y.-d."/>
            <person name="Kang J."/>
            <person name="Chung W.-H."/>
            <person name="Park Y.S."/>
        </authorList>
    </citation>
    <scope>NUCLEOTIDE SEQUENCE [LARGE SCALE GENOMIC DNA]</scope>
    <source>
        <strain evidence="11 12">MBLA0036</strain>
    </source>
</reference>
<dbReference type="OrthoDB" id="176613at2157"/>
<evidence type="ECO:0000256" key="10">
    <source>
        <dbReference type="ARBA" id="ARBA00048540"/>
    </source>
</evidence>
<evidence type="ECO:0000256" key="6">
    <source>
        <dbReference type="ARBA" id="ARBA00022723"/>
    </source>
</evidence>
<evidence type="ECO:0000256" key="3">
    <source>
        <dbReference type="ARBA" id="ARBA00016337"/>
    </source>
</evidence>
<organism evidence="11 12">
    <name type="scientific">Haloplanus rallus</name>
    <dbReference type="NCBI Taxonomy" id="1816183"/>
    <lineage>
        <taxon>Archaea</taxon>
        <taxon>Methanobacteriati</taxon>
        <taxon>Methanobacteriota</taxon>
        <taxon>Stenosarchaea group</taxon>
        <taxon>Halobacteria</taxon>
        <taxon>Halobacteriales</taxon>
        <taxon>Haloferacaceae</taxon>
        <taxon>Haloplanus</taxon>
    </lineage>
</organism>
<dbReference type="GeneID" id="99243691"/>
<accession>A0A6B9F8Q3</accession>
<dbReference type="KEGG" id="hra:EI982_14920"/>
<keyword evidence="7" id="KW-0274">FAD</keyword>
<evidence type="ECO:0000313" key="12">
    <source>
        <dbReference type="Proteomes" id="UP000428325"/>
    </source>
</evidence>
<keyword evidence="5 11" id="KW-0808">Transferase</keyword>
<evidence type="ECO:0000256" key="9">
    <source>
        <dbReference type="ARBA" id="ARBA00031306"/>
    </source>
</evidence>
<evidence type="ECO:0000256" key="8">
    <source>
        <dbReference type="ARBA" id="ARBA00022842"/>
    </source>
</evidence>
<name>A0A6B9F8Q3_9EURY</name>
<dbReference type="Pfam" id="PF02424">
    <property type="entry name" value="ApbE"/>
    <property type="match status" value="1"/>
</dbReference>
<dbReference type="GO" id="GO:0016740">
    <property type="term" value="F:transferase activity"/>
    <property type="evidence" value="ECO:0007669"/>
    <property type="project" value="UniProtKB-KW"/>
</dbReference>
<comment type="catalytic activity">
    <reaction evidence="10">
        <text>L-threonyl-[protein] + FAD = FMN-L-threonyl-[protein] + AMP + H(+)</text>
        <dbReference type="Rhea" id="RHEA:36847"/>
        <dbReference type="Rhea" id="RHEA-COMP:11060"/>
        <dbReference type="Rhea" id="RHEA-COMP:11061"/>
        <dbReference type="ChEBI" id="CHEBI:15378"/>
        <dbReference type="ChEBI" id="CHEBI:30013"/>
        <dbReference type="ChEBI" id="CHEBI:57692"/>
        <dbReference type="ChEBI" id="CHEBI:74257"/>
        <dbReference type="ChEBI" id="CHEBI:456215"/>
        <dbReference type="EC" id="2.7.1.180"/>
    </reaction>
</comment>
<dbReference type="EC" id="2.7.1.180" evidence="2"/>
<evidence type="ECO:0000256" key="7">
    <source>
        <dbReference type="ARBA" id="ARBA00022827"/>
    </source>
</evidence>
<gene>
    <name evidence="11" type="ORF">EI982_14920</name>
</gene>
<dbReference type="InterPro" id="IPR003374">
    <property type="entry name" value="ApbE-like_sf"/>
</dbReference>
<dbReference type="PANTHER" id="PTHR30040:SF2">
    <property type="entry name" value="FAD:PROTEIN FMN TRANSFERASE"/>
    <property type="match status" value="1"/>
</dbReference>
<dbReference type="InterPro" id="IPR024932">
    <property type="entry name" value="ApbE"/>
</dbReference>
<evidence type="ECO:0000256" key="4">
    <source>
        <dbReference type="ARBA" id="ARBA00022630"/>
    </source>
</evidence>
<dbReference type="GO" id="GO:0046872">
    <property type="term" value="F:metal ion binding"/>
    <property type="evidence" value="ECO:0007669"/>
    <property type="project" value="UniProtKB-KW"/>
</dbReference>